<dbReference type="Pfam" id="PF01546">
    <property type="entry name" value="Peptidase_M20"/>
    <property type="match status" value="1"/>
</dbReference>
<evidence type="ECO:0000256" key="2">
    <source>
        <dbReference type="ARBA" id="ARBA00022801"/>
    </source>
</evidence>
<dbReference type="GO" id="GO:0016813">
    <property type="term" value="F:hydrolase activity, acting on carbon-nitrogen (but not peptide) bonds, in linear amidines"/>
    <property type="evidence" value="ECO:0007669"/>
    <property type="project" value="InterPro"/>
</dbReference>
<dbReference type="OrthoDB" id="4676at2759"/>
<keyword evidence="5" id="KW-1185">Reference proteome</keyword>
<proteinExistence type="inferred from homology"/>
<evidence type="ECO:0000259" key="3">
    <source>
        <dbReference type="Pfam" id="PF07687"/>
    </source>
</evidence>
<organism evidence="4 5">
    <name type="scientific">Clonostachys byssicola</name>
    <dbReference type="NCBI Taxonomy" id="160290"/>
    <lineage>
        <taxon>Eukaryota</taxon>
        <taxon>Fungi</taxon>
        <taxon>Dikarya</taxon>
        <taxon>Ascomycota</taxon>
        <taxon>Pezizomycotina</taxon>
        <taxon>Sordariomycetes</taxon>
        <taxon>Hypocreomycetidae</taxon>
        <taxon>Hypocreales</taxon>
        <taxon>Bionectriaceae</taxon>
        <taxon>Clonostachys</taxon>
    </lineage>
</organism>
<dbReference type="InterPro" id="IPR010158">
    <property type="entry name" value="Amidase_Cbmase"/>
</dbReference>
<protein>
    <recommendedName>
        <fullName evidence="3">Peptidase M20 dimerisation domain-containing protein</fullName>
    </recommendedName>
</protein>
<feature type="domain" description="Peptidase M20 dimerisation" evidence="3">
    <location>
        <begin position="240"/>
        <end position="338"/>
    </location>
</feature>
<dbReference type="Proteomes" id="UP000754883">
    <property type="component" value="Unassembled WGS sequence"/>
</dbReference>
<dbReference type="EMBL" id="CABFNO020001300">
    <property type="protein sequence ID" value="CAG9978670.1"/>
    <property type="molecule type" value="Genomic_DNA"/>
</dbReference>
<comment type="caution">
    <text evidence="4">The sequence shown here is derived from an EMBL/GenBank/DDBJ whole genome shotgun (WGS) entry which is preliminary data.</text>
</comment>
<dbReference type="PANTHER" id="PTHR32494">
    <property type="entry name" value="ALLANTOATE DEIMINASE-RELATED"/>
    <property type="match status" value="1"/>
</dbReference>
<dbReference type="Pfam" id="PF07687">
    <property type="entry name" value="M20_dimer"/>
    <property type="match status" value="1"/>
</dbReference>
<reference evidence="5" key="1">
    <citation type="submission" date="2019-06" db="EMBL/GenBank/DDBJ databases">
        <authorList>
            <person name="Broberg M."/>
        </authorList>
    </citation>
    <scope>NUCLEOTIDE SEQUENCE [LARGE SCALE GENOMIC DNA]</scope>
</reference>
<comment type="similarity">
    <text evidence="1">Belongs to the peptidase M20A family.</text>
</comment>
<evidence type="ECO:0000313" key="4">
    <source>
        <dbReference type="EMBL" id="CAG9978670.1"/>
    </source>
</evidence>
<accession>A0A9N9U618</accession>
<dbReference type="NCBIfam" id="TIGR01879">
    <property type="entry name" value="hydantase"/>
    <property type="match status" value="1"/>
</dbReference>
<dbReference type="AlphaFoldDB" id="A0A9N9U618"/>
<sequence length="454" mass="49656">MSHQTASSSNERTCPLRVNGTRLMETLHSTCEFGKAHPWGAHETETGMARLALNDDDKRVRHWLIEQAEALSCRVTVDQMGNMFIIRPGVDNSIPPIMMGSHLDTQPTGGRYDGILGVIAGLEVLRTLHDHGYQTKGPMGLVNWTNEEGARFPMVTVSSAVWAGEIPLETAWNCKEVTPTAGQEPQTLKQELERIGFLGEVPASYSAQPMAAHFEIHIEQGPILEDGGLKVGVVTGAQAYNWYEIEVKGRDSHAGTTPLSARRDALLAASKMIVESNKAAKEFSGLVTTGIMRAEPGSVNTMAHTVRFTLDARHPSDEQLSKMVSRCREVFKKVAEEDSERGVEVKWTTLTENVAVQFDKGCIAAIEESADEVCARFEETAIGRKLWTHLTSGAGHDSCNASKRCPSAMVFAVTREGMSHTPDEYCSPEDCIASADVLLGAVVRYDKARDKSDL</sequence>
<dbReference type="InterPro" id="IPR036264">
    <property type="entry name" value="Bact_exopeptidase_dim_dom"/>
</dbReference>
<keyword evidence="2" id="KW-0378">Hydrolase</keyword>
<dbReference type="Gene3D" id="3.30.70.360">
    <property type="match status" value="1"/>
</dbReference>
<dbReference type="SUPFAM" id="SSF53187">
    <property type="entry name" value="Zn-dependent exopeptidases"/>
    <property type="match status" value="1"/>
</dbReference>
<dbReference type="CDD" id="cd03884">
    <property type="entry name" value="M20_bAS"/>
    <property type="match status" value="1"/>
</dbReference>
<dbReference type="Gene3D" id="3.40.630.10">
    <property type="entry name" value="Zn peptidases"/>
    <property type="match status" value="1"/>
</dbReference>
<name>A0A9N9U618_9HYPO</name>
<dbReference type="SUPFAM" id="SSF55031">
    <property type="entry name" value="Bacterial exopeptidase dimerisation domain"/>
    <property type="match status" value="1"/>
</dbReference>
<gene>
    <name evidence="4" type="ORF">CBYS24578_00009320</name>
</gene>
<dbReference type="PIRSF" id="PIRSF001235">
    <property type="entry name" value="Amidase_carbamoylase"/>
    <property type="match status" value="1"/>
</dbReference>
<reference evidence="4 5" key="2">
    <citation type="submission" date="2021-10" db="EMBL/GenBank/DDBJ databases">
        <authorList>
            <person name="Piombo E."/>
        </authorList>
    </citation>
    <scope>NUCLEOTIDE SEQUENCE [LARGE SCALE GENOMIC DNA]</scope>
</reference>
<dbReference type="InterPro" id="IPR002933">
    <property type="entry name" value="Peptidase_M20"/>
</dbReference>
<dbReference type="PANTHER" id="PTHR32494:SF5">
    <property type="entry name" value="ALLANTOATE AMIDOHYDROLASE"/>
    <property type="match status" value="1"/>
</dbReference>
<evidence type="ECO:0000313" key="5">
    <source>
        <dbReference type="Proteomes" id="UP000754883"/>
    </source>
</evidence>
<evidence type="ECO:0000256" key="1">
    <source>
        <dbReference type="ARBA" id="ARBA00006247"/>
    </source>
</evidence>
<dbReference type="InterPro" id="IPR011650">
    <property type="entry name" value="Peptidase_M20_dimer"/>
</dbReference>